<dbReference type="UniPathway" id="UPA00042">
    <property type="reaction ID" value="UER00497"/>
</dbReference>
<sequence>MSIVQGCSRTAGRVSLTHRAWVEVDLEAIRHNIAAIRRLLKPSTQLMSVVKADGYGHGAVAVARTALSAGASWLAVATVDEGISLRMAGIDAPILLFGPVICTEEIEAVAEHRLQPTVCSLDQARRFSEAGLGPVPIHLKVDTGMSRLGISWQEAQDLLSAIRVLPDVSVVSLYSHLATADAVDPTTTREQFERFSQLVETLEQQGIRPPLVHLANSAATLTFPDTHFDLVRIGLAQYGLYPSSHLQAVVALRPALALKAKIIFVKTVPPGTGVSYGHTFRTARRTRLATVSIGYGDGISRALSNRIDFLVRGRRVRQVGTITMDQCLIDVTDAPEVSDGDIATLLGHDGEEGISIAEWAERLGTIPYEILTALSPRLPRIVCRDAVLWTEA</sequence>
<name>D5MHJ5_METO1</name>
<dbReference type="InterPro" id="IPR000821">
    <property type="entry name" value="Ala_racemase"/>
</dbReference>
<evidence type="ECO:0000259" key="7">
    <source>
        <dbReference type="SMART" id="SM01005"/>
    </source>
</evidence>
<dbReference type="PROSITE" id="PS00395">
    <property type="entry name" value="ALANINE_RACEMASE"/>
    <property type="match status" value="1"/>
</dbReference>
<protein>
    <recommendedName>
        <fullName evidence="4">Alanine racemase</fullName>
        <ecNumber evidence="4">5.1.1.1</ecNumber>
    </recommendedName>
</protein>
<dbReference type="GO" id="GO:0030632">
    <property type="term" value="P:D-alanine biosynthetic process"/>
    <property type="evidence" value="ECO:0007669"/>
    <property type="project" value="UniProtKB-UniRule"/>
</dbReference>
<dbReference type="NCBIfam" id="TIGR00492">
    <property type="entry name" value="alr"/>
    <property type="match status" value="1"/>
</dbReference>
<evidence type="ECO:0000256" key="6">
    <source>
        <dbReference type="PIRSR" id="PIRSR600821-52"/>
    </source>
</evidence>
<gene>
    <name evidence="8" type="primary">alr</name>
    <name evidence="8" type="ORF">DAMO_2177</name>
</gene>
<evidence type="ECO:0000256" key="3">
    <source>
        <dbReference type="ARBA" id="ARBA00023235"/>
    </source>
</evidence>
<proteinExistence type="inferred from homology"/>
<dbReference type="PATRIC" id="fig|671143.5.peg.1915"/>
<keyword evidence="2 4" id="KW-0663">Pyridoxal phosphate</keyword>
<comment type="pathway">
    <text evidence="4">Amino-acid biosynthesis; D-alanine biosynthesis; D-alanine from L-alanine: step 1/1.</text>
</comment>
<dbReference type="SMART" id="SM01005">
    <property type="entry name" value="Ala_racemase_C"/>
    <property type="match status" value="1"/>
</dbReference>
<evidence type="ECO:0000256" key="1">
    <source>
        <dbReference type="ARBA" id="ARBA00001933"/>
    </source>
</evidence>
<organism evidence="8 9">
    <name type="scientific">Methylomirabilis oxygeniifera</name>
    <dbReference type="NCBI Taxonomy" id="671143"/>
    <lineage>
        <taxon>Bacteria</taxon>
        <taxon>Candidatus Methylomirabilota</taxon>
        <taxon>Candidatus Methylomirabilia</taxon>
        <taxon>Candidatus Methylomirabilales</taxon>
        <taxon>Candidatus Methylomirabilaceae</taxon>
        <taxon>Candidatus Methylomirabilis</taxon>
    </lineage>
</organism>
<dbReference type="Pfam" id="PF00842">
    <property type="entry name" value="Ala_racemase_C"/>
    <property type="match status" value="1"/>
</dbReference>
<dbReference type="EC" id="5.1.1.1" evidence="4"/>
<dbReference type="InterPro" id="IPR011079">
    <property type="entry name" value="Ala_racemase_C"/>
</dbReference>
<evidence type="ECO:0000313" key="9">
    <source>
        <dbReference type="Proteomes" id="UP000006898"/>
    </source>
</evidence>
<evidence type="ECO:0000256" key="2">
    <source>
        <dbReference type="ARBA" id="ARBA00022898"/>
    </source>
</evidence>
<dbReference type="GO" id="GO:0008784">
    <property type="term" value="F:alanine racemase activity"/>
    <property type="evidence" value="ECO:0007669"/>
    <property type="project" value="UniProtKB-UniRule"/>
</dbReference>
<feature type="binding site" evidence="4 6">
    <location>
        <position position="324"/>
    </location>
    <ligand>
        <name>substrate</name>
    </ligand>
</feature>
<reference evidence="8 9" key="1">
    <citation type="journal article" date="2010" name="Nature">
        <title>Nitrite-driven anaerobic methane oxidation by oxygenic bacteria.</title>
        <authorList>
            <person name="Ettwig K.F."/>
            <person name="Butler M.K."/>
            <person name="Le Paslier D."/>
            <person name="Pelletier E."/>
            <person name="Mangenot S."/>
            <person name="Kuypers M.M.M."/>
            <person name="Schreiber F."/>
            <person name="Dutilh B.E."/>
            <person name="Zedelius J."/>
            <person name="de Beer D."/>
            <person name="Gloerich J."/>
            <person name="Wessels H.J.C.T."/>
            <person name="van Allen T."/>
            <person name="Luesken F."/>
            <person name="Wu M."/>
            <person name="van de Pas-Schoonen K.T."/>
            <person name="Op den Camp H.J.M."/>
            <person name="Janssen-Megens E.M."/>
            <person name="Francoijs K-J."/>
            <person name="Stunnenberg H."/>
            <person name="Weissenbach J."/>
            <person name="Jetten M.S.M."/>
            <person name="Strous M."/>
        </authorList>
    </citation>
    <scope>NUCLEOTIDE SEQUENCE [LARGE SCALE GENOMIC DNA]</scope>
</reference>
<dbReference type="Gene3D" id="2.40.37.10">
    <property type="entry name" value="Lyase, Ornithine Decarboxylase, Chain A, domain 1"/>
    <property type="match status" value="1"/>
</dbReference>
<feature type="binding site" evidence="4 6">
    <location>
        <position position="147"/>
    </location>
    <ligand>
        <name>substrate</name>
    </ligand>
</feature>
<dbReference type="HAMAP" id="MF_01201">
    <property type="entry name" value="Ala_racemase"/>
    <property type="match status" value="1"/>
</dbReference>
<feature type="active site" description="Proton acceptor; specific for D-alanine" evidence="4">
    <location>
        <position position="51"/>
    </location>
</feature>
<feature type="modified residue" description="N6-(pyridoxal phosphate)lysine" evidence="4 5">
    <location>
        <position position="51"/>
    </location>
</feature>
<dbReference type="AlphaFoldDB" id="D5MHJ5"/>
<dbReference type="eggNOG" id="COG0787">
    <property type="taxonomic scope" value="Bacteria"/>
</dbReference>
<keyword evidence="3 4" id="KW-0413">Isomerase</keyword>
<comment type="cofactor">
    <cofactor evidence="1 4 5">
        <name>pyridoxal 5'-phosphate</name>
        <dbReference type="ChEBI" id="CHEBI:597326"/>
    </cofactor>
</comment>
<dbReference type="Proteomes" id="UP000006898">
    <property type="component" value="Chromosome"/>
</dbReference>
<dbReference type="PRINTS" id="PR00992">
    <property type="entry name" value="ALARACEMASE"/>
</dbReference>
<dbReference type="STRING" id="671143.DAMO_2177"/>
<dbReference type="Gene3D" id="3.20.20.10">
    <property type="entry name" value="Alanine racemase"/>
    <property type="match status" value="1"/>
</dbReference>
<dbReference type="SUPFAM" id="SSF50621">
    <property type="entry name" value="Alanine racemase C-terminal domain-like"/>
    <property type="match status" value="1"/>
</dbReference>
<dbReference type="SUPFAM" id="SSF51419">
    <property type="entry name" value="PLP-binding barrel"/>
    <property type="match status" value="1"/>
</dbReference>
<comment type="catalytic activity">
    <reaction evidence="4">
        <text>L-alanine = D-alanine</text>
        <dbReference type="Rhea" id="RHEA:20249"/>
        <dbReference type="ChEBI" id="CHEBI:57416"/>
        <dbReference type="ChEBI" id="CHEBI:57972"/>
        <dbReference type="EC" id="5.1.1.1"/>
    </reaction>
</comment>
<evidence type="ECO:0000256" key="4">
    <source>
        <dbReference type="HAMAP-Rule" id="MF_01201"/>
    </source>
</evidence>
<dbReference type="InterPro" id="IPR029066">
    <property type="entry name" value="PLP-binding_barrel"/>
</dbReference>
<dbReference type="PANTHER" id="PTHR30511">
    <property type="entry name" value="ALANINE RACEMASE"/>
    <property type="match status" value="1"/>
</dbReference>
<dbReference type="EMBL" id="FP565575">
    <property type="protein sequence ID" value="CBE69227.1"/>
    <property type="molecule type" value="Genomic_DNA"/>
</dbReference>
<dbReference type="FunFam" id="3.20.20.10:FF:000002">
    <property type="entry name" value="Alanine racemase"/>
    <property type="match status" value="1"/>
</dbReference>
<dbReference type="InterPro" id="IPR009006">
    <property type="entry name" value="Ala_racemase/Decarboxylase_C"/>
</dbReference>
<evidence type="ECO:0000313" key="8">
    <source>
        <dbReference type="EMBL" id="CBE69227.1"/>
    </source>
</evidence>
<feature type="domain" description="Alanine racemase C-terminal" evidence="7">
    <location>
        <begin position="255"/>
        <end position="383"/>
    </location>
</feature>
<dbReference type="InterPro" id="IPR001608">
    <property type="entry name" value="Ala_racemase_N"/>
</dbReference>
<evidence type="ECO:0000256" key="5">
    <source>
        <dbReference type="PIRSR" id="PIRSR600821-50"/>
    </source>
</evidence>
<dbReference type="InterPro" id="IPR020622">
    <property type="entry name" value="Ala_racemase_pyridoxalP-BS"/>
</dbReference>
<dbReference type="GO" id="GO:0030170">
    <property type="term" value="F:pyridoxal phosphate binding"/>
    <property type="evidence" value="ECO:0007669"/>
    <property type="project" value="UniProtKB-UniRule"/>
</dbReference>
<dbReference type="Pfam" id="PF01168">
    <property type="entry name" value="Ala_racemase_N"/>
    <property type="match status" value="1"/>
</dbReference>
<dbReference type="PANTHER" id="PTHR30511:SF0">
    <property type="entry name" value="ALANINE RACEMASE, CATABOLIC-RELATED"/>
    <property type="match status" value="1"/>
</dbReference>
<dbReference type="CDD" id="cd00430">
    <property type="entry name" value="PLPDE_III_AR"/>
    <property type="match status" value="1"/>
</dbReference>
<feature type="active site" description="Proton acceptor; specific for L-alanine" evidence="4">
    <location>
        <position position="276"/>
    </location>
</feature>
<dbReference type="GO" id="GO:0005829">
    <property type="term" value="C:cytosol"/>
    <property type="evidence" value="ECO:0007669"/>
    <property type="project" value="TreeGrafter"/>
</dbReference>
<comment type="function">
    <text evidence="4">Catalyzes the interconversion of L-alanine and D-alanine. May also act on other amino acids.</text>
</comment>
<dbReference type="KEGG" id="mox:DAMO_2177"/>
<comment type="similarity">
    <text evidence="4">Belongs to the alanine racemase family.</text>
</comment>
<dbReference type="HOGENOM" id="CLU_028393_2_2_0"/>
<accession>D5MHJ5</accession>